<feature type="signal peptide" evidence="1">
    <location>
        <begin position="1"/>
        <end position="36"/>
    </location>
</feature>
<name>A0A8T0C165_9GAMM</name>
<proteinExistence type="predicted"/>
<evidence type="ECO:0000256" key="1">
    <source>
        <dbReference type="SAM" id="SignalP"/>
    </source>
</evidence>
<dbReference type="PROSITE" id="PS51257">
    <property type="entry name" value="PROKAR_LIPOPROTEIN"/>
    <property type="match status" value="1"/>
</dbReference>
<evidence type="ECO:0000313" key="2">
    <source>
        <dbReference type="EMBL" id="KAF7781626.1"/>
    </source>
</evidence>
<sequence length="181" mass="20205">MHSGAYKLRKFKLKNYIVVAALVLLLSACSATRELASTIDKNYKFETAKLIFYSPNFSAVHMPPLMNSYAYVDTYEFDDFCSSAPKAISTSSVNKDTRTQESLLPTGKVVAHIGYNATGAGGLTGESFYIMNIKPNEQYKITLTEARPLVTSYSVEIKLLKEGRFSPVEAVNYNRKRDVCK</sequence>
<evidence type="ECO:0000313" key="3">
    <source>
        <dbReference type="Proteomes" id="UP000016480"/>
    </source>
</evidence>
<organism evidence="2 3">
    <name type="scientific">Pseudoalteromonas rubra</name>
    <dbReference type="NCBI Taxonomy" id="43658"/>
    <lineage>
        <taxon>Bacteria</taxon>
        <taxon>Pseudomonadati</taxon>
        <taxon>Pseudomonadota</taxon>
        <taxon>Gammaproteobacteria</taxon>
        <taxon>Alteromonadales</taxon>
        <taxon>Pseudoalteromonadaceae</taxon>
        <taxon>Pseudoalteromonas</taxon>
    </lineage>
</organism>
<gene>
    <name evidence="2" type="ORF">PRUB_b0912</name>
</gene>
<keyword evidence="1" id="KW-0732">Signal</keyword>
<dbReference type="AlphaFoldDB" id="A0A8T0C165"/>
<protein>
    <recommendedName>
        <fullName evidence="4">Lipoprotein</fullName>
    </recommendedName>
</protein>
<reference evidence="2 3" key="1">
    <citation type="journal article" date="2012" name="J. Bacteriol.">
        <title>Genome sequence of the cycloprodigiosin-producing bacterial strain Pseudoalteromonas rubra ATCC 29570(T).</title>
        <authorList>
            <person name="Xie B.B."/>
            <person name="Shu Y.L."/>
            <person name="Qin Q.L."/>
            <person name="Rong J.C."/>
            <person name="Zhang X.Y."/>
            <person name="Chen X.L."/>
            <person name="Zhou B.C."/>
            <person name="Zhang Y.Z."/>
        </authorList>
    </citation>
    <scope>NUCLEOTIDE SEQUENCE [LARGE SCALE GENOMIC DNA]</scope>
    <source>
        <strain evidence="2 3">DSM 6842</strain>
    </source>
</reference>
<feature type="chain" id="PRO_5035856751" description="Lipoprotein" evidence="1">
    <location>
        <begin position="37"/>
        <end position="181"/>
    </location>
</feature>
<dbReference type="EMBL" id="AHCD03000044">
    <property type="protein sequence ID" value="KAF7781626.1"/>
    <property type="molecule type" value="Genomic_DNA"/>
</dbReference>
<accession>A0A8T0C165</accession>
<dbReference type="Proteomes" id="UP000016480">
    <property type="component" value="Unassembled WGS sequence"/>
</dbReference>
<comment type="caution">
    <text evidence="2">The sequence shown here is derived from an EMBL/GenBank/DDBJ whole genome shotgun (WGS) entry which is preliminary data.</text>
</comment>
<evidence type="ECO:0008006" key="4">
    <source>
        <dbReference type="Google" id="ProtNLM"/>
    </source>
</evidence>